<accession>A0A1N6GXK9</accession>
<dbReference type="NCBIfam" id="TIGR01444">
    <property type="entry name" value="fkbM_fam"/>
    <property type="match status" value="1"/>
</dbReference>
<reference evidence="3" key="1">
    <citation type="submission" date="2016-11" db="EMBL/GenBank/DDBJ databases">
        <authorList>
            <person name="Varghese N."/>
            <person name="Submissions S."/>
        </authorList>
    </citation>
    <scope>NUCLEOTIDE SEQUENCE [LARGE SCALE GENOMIC DNA]</scope>
    <source>
        <strain evidence="3">DSM 17456</strain>
    </source>
</reference>
<dbReference type="GO" id="GO:0008168">
    <property type="term" value="F:methyltransferase activity"/>
    <property type="evidence" value="ECO:0007669"/>
    <property type="project" value="UniProtKB-KW"/>
</dbReference>
<dbReference type="STRING" id="1121457.SAMN02745161_1877"/>
<proteinExistence type="predicted"/>
<name>A0A1N6GXK9_9BACT</name>
<dbReference type="EMBL" id="FSRG01000005">
    <property type="protein sequence ID" value="SIO12321.1"/>
    <property type="molecule type" value="Genomic_DNA"/>
</dbReference>
<sequence length="392" mass="43597">MTISSTERLAAELAEYHELSSPVYAGFIETLLTLPAQRPIVDTITPEDTVVVCRREILNEAIAYYQKRYTTLPVFYTFSPNASVYKAESDVIVRDVETLSSEQKVHIFTSLTARRPGHSGISFLVRHLANKNILNPSVEKNSVSRFFDEFTPEPLRPEDIMNMAACYNQLSDAESKQAYLGICKARLLGDFSYTHLALYPQYFHPVVHAEEGDILCEGGICDGKTSVKLTKAIGESGALYGFEPVPECYKLSLKRTAQSPAIHLENKALWKNTTTLKLSITNPTQGYSSVISSGTAEASCSTTSIDEYFSDKPAPTLIKLDVEGAEIPVLEGAMQTIRAHRPKLMVSIYHTNNGNDLVNIPKFLLDANLGYSFYVGHHSVWFNETILYCIAK</sequence>
<keyword evidence="2" id="KW-0808">Transferase</keyword>
<evidence type="ECO:0000313" key="3">
    <source>
        <dbReference type="Proteomes" id="UP000184694"/>
    </source>
</evidence>
<keyword evidence="2" id="KW-0489">Methyltransferase</keyword>
<dbReference type="GO" id="GO:0032259">
    <property type="term" value="P:methylation"/>
    <property type="evidence" value="ECO:0007669"/>
    <property type="project" value="UniProtKB-KW"/>
</dbReference>
<dbReference type="RefSeq" id="WP_074216672.1">
    <property type="nucleotide sequence ID" value="NZ_FSRG01000005.1"/>
</dbReference>
<dbReference type="PANTHER" id="PTHR34203">
    <property type="entry name" value="METHYLTRANSFERASE, FKBM FAMILY PROTEIN"/>
    <property type="match status" value="1"/>
</dbReference>
<dbReference type="Proteomes" id="UP000184694">
    <property type="component" value="Unassembled WGS sequence"/>
</dbReference>
<evidence type="ECO:0000313" key="2">
    <source>
        <dbReference type="EMBL" id="SIO12321.1"/>
    </source>
</evidence>
<dbReference type="Pfam" id="PF05050">
    <property type="entry name" value="Methyltransf_21"/>
    <property type="match status" value="1"/>
</dbReference>
<dbReference type="InterPro" id="IPR006342">
    <property type="entry name" value="FkbM_mtfrase"/>
</dbReference>
<protein>
    <submittedName>
        <fullName evidence="2">Methyltransferase, FkbM family</fullName>
    </submittedName>
</protein>
<dbReference type="AlphaFoldDB" id="A0A1N6GXK9"/>
<gene>
    <name evidence="2" type="ORF">SAMN02745161_1877</name>
</gene>
<dbReference type="InterPro" id="IPR029063">
    <property type="entry name" value="SAM-dependent_MTases_sf"/>
</dbReference>
<dbReference type="InterPro" id="IPR052514">
    <property type="entry name" value="SAM-dependent_MTase"/>
</dbReference>
<keyword evidence="3" id="KW-1185">Reference proteome</keyword>
<organism evidence="2 3">
    <name type="scientific">Halodesulfovibrio marinisediminis DSM 17456</name>
    <dbReference type="NCBI Taxonomy" id="1121457"/>
    <lineage>
        <taxon>Bacteria</taxon>
        <taxon>Pseudomonadati</taxon>
        <taxon>Thermodesulfobacteriota</taxon>
        <taxon>Desulfovibrionia</taxon>
        <taxon>Desulfovibrionales</taxon>
        <taxon>Desulfovibrionaceae</taxon>
        <taxon>Halodesulfovibrio</taxon>
    </lineage>
</organism>
<feature type="domain" description="Methyltransferase FkbM" evidence="1">
    <location>
        <begin position="229"/>
        <end position="372"/>
    </location>
</feature>
<dbReference type="PANTHER" id="PTHR34203:SF15">
    <property type="entry name" value="SLL1173 PROTEIN"/>
    <property type="match status" value="1"/>
</dbReference>
<dbReference type="SUPFAM" id="SSF53335">
    <property type="entry name" value="S-adenosyl-L-methionine-dependent methyltransferases"/>
    <property type="match status" value="1"/>
</dbReference>
<evidence type="ECO:0000259" key="1">
    <source>
        <dbReference type="Pfam" id="PF05050"/>
    </source>
</evidence>
<dbReference type="Gene3D" id="3.40.50.150">
    <property type="entry name" value="Vaccinia Virus protein VP39"/>
    <property type="match status" value="1"/>
</dbReference>